<dbReference type="AlphaFoldDB" id="A0ABD2YJR7"/>
<evidence type="ECO:0000313" key="2">
    <source>
        <dbReference type="Proteomes" id="UP001630127"/>
    </source>
</evidence>
<dbReference type="InterPro" id="IPR027443">
    <property type="entry name" value="IPNS-like_sf"/>
</dbReference>
<dbReference type="Gene3D" id="2.60.120.330">
    <property type="entry name" value="B-lactam Antibiotic, Isopenicillin N Synthase, Chain"/>
    <property type="match status" value="1"/>
</dbReference>
<keyword evidence="2" id="KW-1185">Reference proteome</keyword>
<protein>
    <submittedName>
        <fullName evidence="1">Uncharacterized protein</fullName>
    </submittedName>
</protein>
<evidence type="ECO:0000313" key="1">
    <source>
        <dbReference type="EMBL" id="KAL3506087.1"/>
    </source>
</evidence>
<name>A0ABD2YJR7_9GENT</name>
<comment type="caution">
    <text evidence="1">The sequence shown here is derived from an EMBL/GenBank/DDBJ whole genome shotgun (WGS) entry which is preliminary data.</text>
</comment>
<gene>
    <name evidence="1" type="ORF">ACH5RR_031469</name>
</gene>
<dbReference type="SUPFAM" id="SSF51197">
    <property type="entry name" value="Clavaminate synthase-like"/>
    <property type="match status" value="1"/>
</dbReference>
<reference evidence="1 2" key="1">
    <citation type="submission" date="2024-11" db="EMBL/GenBank/DDBJ databases">
        <title>A near-complete genome assembly of Cinchona calisaya.</title>
        <authorList>
            <person name="Lian D.C."/>
            <person name="Zhao X.W."/>
            <person name="Wei L."/>
        </authorList>
    </citation>
    <scope>NUCLEOTIDE SEQUENCE [LARGE SCALE GENOMIC DNA]</scope>
    <source>
        <tissue evidence="1">Nenye</tissue>
    </source>
</reference>
<proteinExistence type="predicted"/>
<accession>A0ABD2YJR7</accession>
<organism evidence="1 2">
    <name type="scientific">Cinchona calisaya</name>
    <dbReference type="NCBI Taxonomy" id="153742"/>
    <lineage>
        <taxon>Eukaryota</taxon>
        <taxon>Viridiplantae</taxon>
        <taxon>Streptophyta</taxon>
        <taxon>Embryophyta</taxon>
        <taxon>Tracheophyta</taxon>
        <taxon>Spermatophyta</taxon>
        <taxon>Magnoliopsida</taxon>
        <taxon>eudicotyledons</taxon>
        <taxon>Gunneridae</taxon>
        <taxon>Pentapetalae</taxon>
        <taxon>asterids</taxon>
        <taxon>lamiids</taxon>
        <taxon>Gentianales</taxon>
        <taxon>Rubiaceae</taxon>
        <taxon>Cinchonoideae</taxon>
        <taxon>Cinchoneae</taxon>
        <taxon>Cinchona</taxon>
    </lineage>
</organism>
<dbReference type="Proteomes" id="UP001630127">
    <property type="component" value="Unassembled WGS sequence"/>
</dbReference>
<dbReference type="EMBL" id="JBJUIK010000013">
    <property type="protein sequence ID" value="KAL3506087.1"/>
    <property type="molecule type" value="Genomic_DNA"/>
</dbReference>
<sequence>MSNYMASIPVNRDEEMKSGELYPPHTFAIDQTRNSTPRINCIGKAHNLRDKELKAYDDTKAGVDSGVTKLPRIFVHNNNNNRNDEKSSGNVIFQARIPVINMEGVNQHPSSQAEIIEKLGDACGKWGFFW</sequence>